<accession>A0A9P6TD65</accession>
<reference evidence="3" key="1">
    <citation type="submission" date="2013-11" db="EMBL/GenBank/DDBJ databases">
        <title>Genome sequence of the fusiform rust pathogen reveals effectors for host alternation and coevolution with pine.</title>
        <authorList>
            <consortium name="DOE Joint Genome Institute"/>
            <person name="Smith K."/>
            <person name="Pendleton A."/>
            <person name="Kubisiak T."/>
            <person name="Anderson C."/>
            <person name="Salamov A."/>
            <person name="Aerts A."/>
            <person name="Riley R."/>
            <person name="Clum A."/>
            <person name="Lindquist E."/>
            <person name="Ence D."/>
            <person name="Campbell M."/>
            <person name="Kronenberg Z."/>
            <person name="Feau N."/>
            <person name="Dhillon B."/>
            <person name="Hamelin R."/>
            <person name="Burleigh J."/>
            <person name="Smith J."/>
            <person name="Yandell M."/>
            <person name="Nelson C."/>
            <person name="Grigoriev I."/>
            <person name="Davis J."/>
        </authorList>
    </citation>
    <scope>NUCLEOTIDE SEQUENCE</scope>
    <source>
        <strain evidence="3">G11</strain>
    </source>
</reference>
<feature type="region of interest" description="Disordered" evidence="1">
    <location>
        <begin position="794"/>
        <end position="1024"/>
    </location>
</feature>
<feature type="compositionally biased region" description="Low complexity" evidence="1">
    <location>
        <begin position="638"/>
        <end position="651"/>
    </location>
</feature>
<feature type="compositionally biased region" description="Polar residues" evidence="1">
    <location>
        <begin position="851"/>
        <end position="865"/>
    </location>
</feature>
<proteinExistence type="predicted"/>
<comment type="caution">
    <text evidence="3">The sequence shown here is derived from an EMBL/GenBank/DDBJ whole genome shotgun (WGS) entry which is preliminary data.</text>
</comment>
<sequence length="1024" mass="116245">MRTQPRILIVAAAVSYMMNVVTGVNDIGETEAATEGVLIGSHLNQIEQPLPDFSHFLWEDGNLRVWRAVKNVEFGANQRGFPGVTRRLADEIVKDDGKGKDLSAPEVSKFDRGLIRQFIEEVDGPDGRKKLRITSHMQTVNHSLQQLLRNFIRVLESVTTSYDKKTFEWFEESIINKIPSWPLTIGNGEVRKKLGLFLDHVMKYFAADQLWQHLHRVETLLSYQRPKIYSLGILVESDTVATYGMAFQAYMNFVERAEHLLTTGFMDSRVDERVLANRLPKESNPFTNRRANHKFRFSLMFNLKNLNELKENQYPKHPFHGLPEEQIQYLKDVIKTNRFLATPKAITRWEKLRKISTLESIALPEPPEPFWYRLNDYYQVHREEPSERPALHRISHSLQILLDDLGTDQRSKLILSLLTSQIGELLSYPRGGPTPKELEGTIRNMVLFNTLTESFGTILLELDREFPRKEALEEPLVYYMRQYWLWMRFGHWVAQRGEMEFLKIELRLTFQLGQSYGLYLGCYSHFQKMFEQVANPRQVDDYAQSYVDLKGLLSQGFFPPQVPPNYVPTSARAQKGREKERNTEKDVLQPHWNSRRVSIGPVHTTTPVPDTAPVKEYGFVPIPQQIPAGGVAGERQASTSHPGPPISSSSPTEWPHLGFWKNPDNPDRISNTLIPGDTPFNPWRLPPGDINRFHSGNSPSHYWPLPQLHSTQFTLSHLSSDYVSQFSQANHPLRRTIHASTVLNPSKIPFPTRDRAFPSVKPLQKSQASTDLNPSKIPFSTHGQAFPWVGPLQKSQASTDLNPSKNPFPTHGQAFTGVGPLQKSQASTDLNPSKNPFPTHGQAFTGVGPLQKSQASTDLNPSKNPFPTHGQAFTGVGPLGQPSTEPKWLPQLPEDEESFGSNYPDFNERTSAVTSNRDSRNNQPQGPYQQISQRQEDSTQMVTRDVLGEPGHTERATFVGNSLHPQTRPQTNGHTGKDKTAVKTPSASRSITHEEEIDLNLYLGSQTKNVQGPRKKARKENWAQ</sequence>
<evidence type="ECO:0000256" key="1">
    <source>
        <dbReference type="SAM" id="MobiDB-lite"/>
    </source>
</evidence>
<feature type="chain" id="PRO_5040391920" evidence="2">
    <location>
        <begin position="24"/>
        <end position="1024"/>
    </location>
</feature>
<name>A0A9P6TD65_9BASI</name>
<organism evidence="3 4">
    <name type="scientific">Cronartium quercuum f. sp. fusiforme G11</name>
    <dbReference type="NCBI Taxonomy" id="708437"/>
    <lineage>
        <taxon>Eukaryota</taxon>
        <taxon>Fungi</taxon>
        <taxon>Dikarya</taxon>
        <taxon>Basidiomycota</taxon>
        <taxon>Pucciniomycotina</taxon>
        <taxon>Pucciniomycetes</taxon>
        <taxon>Pucciniales</taxon>
        <taxon>Coleosporiaceae</taxon>
        <taxon>Cronartium</taxon>
    </lineage>
</organism>
<feature type="compositionally biased region" description="Polar residues" evidence="1">
    <location>
        <begin position="822"/>
        <end position="836"/>
    </location>
</feature>
<feature type="region of interest" description="Disordered" evidence="1">
    <location>
        <begin position="629"/>
        <end position="654"/>
    </location>
</feature>
<feature type="compositionally biased region" description="Polar residues" evidence="1">
    <location>
        <begin position="959"/>
        <end position="974"/>
    </location>
</feature>
<evidence type="ECO:0000313" key="3">
    <source>
        <dbReference type="EMBL" id="KAG0146348.1"/>
    </source>
</evidence>
<keyword evidence="2" id="KW-0732">Signal</keyword>
<feature type="compositionally biased region" description="Basic and acidic residues" evidence="1">
    <location>
        <begin position="575"/>
        <end position="586"/>
    </location>
</feature>
<dbReference type="AlphaFoldDB" id="A0A9P6TD65"/>
<evidence type="ECO:0000313" key="4">
    <source>
        <dbReference type="Proteomes" id="UP000886653"/>
    </source>
</evidence>
<dbReference type="Proteomes" id="UP000886653">
    <property type="component" value="Unassembled WGS sequence"/>
</dbReference>
<evidence type="ECO:0000256" key="2">
    <source>
        <dbReference type="SAM" id="SignalP"/>
    </source>
</evidence>
<dbReference type="EMBL" id="MU167262">
    <property type="protein sequence ID" value="KAG0146348.1"/>
    <property type="molecule type" value="Genomic_DNA"/>
</dbReference>
<feature type="signal peptide" evidence="2">
    <location>
        <begin position="1"/>
        <end position="23"/>
    </location>
</feature>
<protein>
    <submittedName>
        <fullName evidence="3">Uncharacterized protein</fullName>
    </submittedName>
</protein>
<feature type="compositionally biased region" description="Polar residues" evidence="1">
    <location>
        <begin position="794"/>
        <end position="807"/>
    </location>
</feature>
<feature type="compositionally biased region" description="Polar residues" evidence="1">
    <location>
        <begin position="909"/>
        <end position="942"/>
    </location>
</feature>
<feature type="region of interest" description="Disordered" evidence="1">
    <location>
        <begin position="564"/>
        <end position="586"/>
    </location>
</feature>
<keyword evidence="4" id="KW-1185">Reference proteome</keyword>
<gene>
    <name evidence="3" type="ORF">CROQUDRAFT_92809</name>
</gene>